<dbReference type="RefSeq" id="WP_191814529.1">
    <property type="nucleotide sequence ID" value="NZ_JACSPV010000033.1"/>
</dbReference>
<dbReference type="Pfam" id="PF00209">
    <property type="entry name" value="SNF"/>
    <property type="match status" value="2"/>
</dbReference>
<dbReference type="PROSITE" id="PS00610">
    <property type="entry name" value="NA_NEUROTRAN_SYMP_1"/>
    <property type="match status" value="1"/>
</dbReference>
<dbReference type="InterPro" id="IPR000175">
    <property type="entry name" value="Na/ntran_symport"/>
</dbReference>
<dbReference type="PANTHER" id="PTHR42948">
    <property type="entry name" value="TRANSPORTER"/>
    <property type="match status" value="1"/>
</dbReference>
<evidence type="ECO:0000256" key="4">
    <source>
        <dbReference type="ARBA" id="ARBA00022989"/>
    </source>
</evidence>
<evidence type="ECO:0000256" key="5">
    <source>
        <dbReference type="ARBA" id="ARBA00023136"/>
    </source>
</evidence>
<protein>
    <recommendedName>
        <fullName evidence="6">Transporter</fullName>
    </recommendedName>
</protein>
<feature type="transmembrane region" description="Helical" evidence="7">
    <location>
        <begin position="215"/>
        <end position="236"/>
    </location>
</feature>
<dbReference type="CDD" id="cd10336">
    <property type="entry name" value="SLC6sbd_Tyt1-Like"/>
    <property type="match status" value="1"/>
</dbReference>
<keyword evidence="6" id="KW-0769">Symport</keyword>
<name>A0ABR8VP80_9BACI</name>
<evidence type="ECO:0000256" key="7">
    <source>
        <dbReference type="SAM" id="Phobius"/>
    </source>
</evidence>
<feature type="transmembrane region" description="Helical" evidence="7">
    <location>
        <begin position="341"/>
        <end position="359"/>
    </location>
</feature>
<organism evidence="8 9">
    <name type="scientific">Bacillus norwichensis</name>
    <dbReference type="NCBI Taxonomy" id="2762217"/>
    <lineage>
        <taxon>Bacteria</taxon>
        <taxon>Bacillati</taxon>
        <taxon>Bacillota</taxon>
        <taxon>Bacilli</taxon>
        <taxon>Bacillales</taxon>
        <taxon>Bacillaceae</taxon>
        <taxon>Bacillus</taxon>
    </lineage>
</organism>
<sequence length="453" mass="48862">MEERKDQWSSKLGFILASAGAAIGLGAIWKFPYVTGMSGGGAFFLIFVAFTLLIGLPLLVSEFIIGRGSGSEAISAYKKLAPDSFWVWVGRLGVLGCFLLLSFYSVVGGWVLIYTGRSVVGKVIGEGANYPELFGSVVGSPGVTLLGLLLFSLINILVISMGVQNGIEKANKYMMPLLFIFFIILVVRALTLDGAMEGVKFFLAPDFSNITGDSLLYALGQSFFSLAVGFSCMVTYSSYLKRDVSLTSSAGSVVGMNIFVSLLAGLAIFPVVFAFGYEPTEGPGLLFIVLPSVFAQMPFGELFLSLFLILFLFATLTSSFSLYEIIVAAFTSNGKRSRKPVTWISGLVIILAAIPAALSSSSLAEFTIFKRSIFDATDYLVSNIMLPFGSLLIALFIIHRMDKALVKEEFQLNGSGSAGLYSFWRILMTWVVPITIVIVFLNMLGIIGPNGTN</sequence>
<feature type="transmembrane region" description="Helical" evidence="7">
    <location>
        <begin position="85"/>
        <end position="113"/>
    </location>
</feature>
<comment type="caution">
    <text evidence="8">The sequence shown here is derived from an EMBL/GenBank/DDBJ whole genome shotgun (WGS) entry which is preliminary data.</text>
</comment>
<feature type="transmembrane region" description="Helical" evidence="7">
    <location>
        <begin position="173"/>
        <end position="195"/>
    </location>
</feature>
<comment type="similarity">
    <text evidence="6">Belongs to the sodium:neurotransmitter symporter (SNF) (TC 2.A.22) family.</text>
</comment>
<feature type="transmembrane region" description="Helical" evidence="7">
    <location>
        <begin position="133"/>
        <end position="161"/>
    </location>
</feature>
<keyword evidence="5 7" id="KW-0472">Membrane</keyword>
<dbReference type="InterPro" id="IPR047218">
    <property type="entry name" value="YocR/YhdH-like"/>
</dbReference>
<feature type="transmembrane region" description="Helical" evidence="7">
    <location>
        <begin position="12"/>
        <end position="31"/>
    </location>
</feature>
<evidence type="ECO:0000313" key="9">
    <source>
        <dbReference type="Proteomes" id="UP000648182"/>
    </source>
</evidence>
<evidence type="ECO:0000256" key="6">
    <source>
        <dbReference type="RuleBase" id="RU003732"/>
    </source>
</evidence>
<dbReference type="PRINTS" id="PR00176">
    <property type="entry name" value="NANEUSMPORT"/>
</dbReference>
<dbReference type="InterPro" id="IPR037272">
    <property type="entry name" value="SNS_sf"/>
</dbReference>
<proteinExistence type="inferred from homology"/>
<dbReference type="EMBL" id="JACSPV010000033">
    <property type="protein sequence ID" value="MBD8006571.1"/>
    <property type="molecule type" value="Genomic_DNA"/>
</dbReference>
<dbReference type="PANTHER" id="PTHR42948:SF1">
    <property type="entry name" value="TRANSPORTER"/>
    <property type="match status" value="1"/>
</dbReference>
<feature type="transmembrane region" description="Helical" evidence="7">
    <location>
        <begin position="302"/>
        <end position="329"/>
    </location>
</feature>
<feature type="transmembrane region" description="Helical" evidence="7">
    <location>
        <begin position="43"/>
        <end position="65"/>
    </location>
</feature>
<dbReference type="PROSITE" id="PS50267">
    <property type="entry name" value="NA_NEUROTRAN_SYMP_3"/>
    <property type="match status" value="1"/>
</dbReference>
<evidence type="ECO:0000313" key="8">
    <source>
        <dbReference type="EMBL" id="MBD8006571.1"/>
    </source>
</evidence>
<dbReference type="Proteomes" id="UP000648182">
    <property type="component" value="Unassembled WGS sequence"/>
</dbReference>
<keyword evidence="4 7" id="KW-1133">Transmembrane helix</keyword>
<feature type="transmembrane region" description="Helical" evidence="7">
    <location>
        <begin position="379"/>
        <end position="398"/>
    </location>
</feature>
<evidence type="ECO:0000256" key="2">
    <source>
        <dbReference type="ARBA" id="ARBA00022448"/>
    </source>
</evidence>
<evidence type="ECO:0000256" key="3">
    <source>
        <dbReference type="ARBA" id="ARBA00022692"/>
    </source>
</evidence>
<reference evidence="8 9" key="1">
    <citation type="submission" date="2020-08" db="EMBL/GenBank/DDBJ databases">
        <title>A Genomic Blueprint of the Chicken Gut Microbiome.</title>
        <authorList>
            <person name="Gilroy R."/>
            <person name="Ravi A."/>
            <person name="Getino M."/>
            <person name="Pursley I."/>
            <person name="Horton D.L."/>
            <person name="Alikhan N.-F."/>
            <person name="Baker D."/>
            <person name="Gharbi K."/>
            <person name="Hall N."/>
            <person name="Watson M."/>
            <person name="Adriaenssens E.M."/>
            <person name="Foster-Nyarko E."/>
            <person name="Jarju S."/>
            <person name="Secka A."/>
            <person name="Antonio M."/>
            <person name="Oren A."/>
            <person name="Chaudhuri R."/>
            <person name="La Ragione R.M."/>
            <person name="Hildebrand F."/>
            <person name="Pallen M.J."/>
        </authorList>
    </citation>
    <scope>NUCLEOTIDE SEQUENCE [LARGE SCALE GENOMIC DNA]</scope>
    <source>
        <strain evidence="8 9">Sa1BUA2</strain>
    </source>
</reference>
<keyword evidence="9" id="KW-1185">Reference proteome</keyword>
<feature type="transmembrane region" description="Helical" evidence="7">
    <location>
        <begin position="427"/>
        <end position="447"/>
    </location>
</feature>
<feature type="transmembrane region" description="Helical" evidence="7">
    <location>
        <begin position="257"/>
        <end position="277"/>
    </location>
</feature>
<evidence type="ECO:0000256" key="1">
    <source>
        <dbReference type="ARBA" id="ARBA00004141"/>
    </source>
</evidence>
<dbReference type="NCBIfam" id="NF037979">
    <property type="entry name" value="Na_transp"/>
    <property type="match status" value="1"/>
</dbReference>
<comment type="subcellular location">
    <subcellularLocation>
        <location evidence="1">Membrane</location>
        <topology evidence="1">Multi-pass membrane protein</topology>
    </subcellularLocation>
</comment>
<gene>
    <name evidence="8" type="ORF">H9631_15945</name>
</gene>
<keyword evidence="2 6" id="KW-0813">Transport</keyword>
<accession>A0ABR8VP80</accession>
<dbReference type="SUPFAM" id="SSF161070">
    <property type="entry name" value="SNF-like"/>
    <property type="match status" value="1"/>
</dbReference>
<keyword evidence="3 6" id="KW-0812">Transmembrane</keyword>